<keyword evidence="2" id="KW-1003">Cell membrane</keyword>
<accession>A0AAN7V1U5</accession>
<dbReference type="AlphaFoldDB" id="A0AAN7V1U5"/>
<keyword evidence="5 8" id="KW-0472">Membrane</keyword>
<feature type="transmembrane region" description="Helical" evidence="8">
    <location>
        <begin position="397"/>
        <end position="417"/>
    </location>
</feature>
<dbReference type="EMBL" id="JAVRBK010000010">
    <property type="protein sequence ID" value="KAK5638679.1"/>
    <property type="molecule type" value="Genomic_DNA"/>
</dbReference>
<comment type="caution">
    <text evidence="9">The sequence shown here is derived from an EMBL/GenBank/DDBJ whole genome shotgun (WGS) entry which is preliminary data.</text>
</comment>
<feature type="transmembrane region" description="Helical" evidence="8">
    <location>
        <begin position="37"/>
        <end position="56"/>
    </location>
</feature>
<evidence type="ECO:0000313" key="10">
    <source>
        <dbReference type="Proteomes" id="UP001329430"/>
    </source>
</evidence>
<organism evidence="9 10">
    <name type="scientific">Pyrocoelia pectoralis</name>
    <dbReference type="NCBI Taxonomy" id="417401"/>
    <lineage>
        <taxon>Eukaryota</taxon>
        <taxon>Metazoa</taxon>
        <taxon>Ecdysozoa</taxon>
        <taxon>Arthropoda</taxon>
        <taxon>Hexapoda</taxon>
        <taxon>Insecta</taxon>
        <taxon>Pterygota</taxon>
        <taxon>Neoptera</taxon>
        <taxon>Endopterygota</taxon>
        <taxon>Coleoptera</taxon>
        <taxon>Polyphaga</taxon>
        <taxon>Elateriformia</taxon>
        <taxon>Elateroidea</taxon>
        <taxon>Lampyridae</taxon>
        <taxon>Lampyrinae</taxon>
        <taxon>Pyrocoelia</taxon>
    </lineage>
</organism>
<evidence type="ECO:0000256" key="6">
    <source>
        <dbReference type="ARBA" id="ARBA00023170"/>
    </source>
</evidence>
<protein>
    <submittedName>
        <fullName evidence="9">Uncharacterized protein</fullName>
    </submittedName>
</protein>
<reference evidence="9 10" key="1">
    <citation type="journal article" date="2024" name="Insects">
        <title>An Improved Chromosome-Level Genome Assembly of the Firefly Pyrocoelia pectoralis.</title>
        <authorList>
            <person name="Fu X."/>
            <person name="Meyer-Rochow V.B."/>
            <person name="Ballantyne L."/>
            <person name="Zhu X."/>
        </authorList>
    </citation>
    <scope>NUCLEOTIDE SEQUENCE [LARGE SCALE GENOMIC DNA]</scope>
    <source>
        <strain evidence="9">XCY_ONT2</strain>
    </source>
</reference>
<dbReference type="PANTHER" id="PTHR42643:SF39">
    <property type="entry name" value="IONOTROPIC RECEPTOR 56A-RELATED"/>
    <property type="match status" value="1"/>
</dbReference>
<feature type="transmembrane region" description="Helical" evidence="8">
    <location>
        <begin position="6"/>
        <end position="25"/>
    </location>
</feature>
<sequence>MSVCIRTCSFIQVSYTFAIIFLFRCKLLSLSIKMKNFIFVTWFYFQILLVQCDIFVNNLNGSGAPIKMCIQKTINHLFSENDTLSLILNSDLCEDAIFEMNTTRPYIVLNIDDINDVELQYEGQFIICPKDVHSLNRAIQSARNNAGRNNRTLGNSKILVITNAIDVSLIFKIFWHYGINNVISLVYRQGISKLFTCDRFAPENKCGRSQKLMIHQDCEKQLSLSFTNMIHQMNKCSIIFVFDKNDMYEDEENHPSALAVVSVIRELSNRINATFERGLVVKDGALEDMLSLTTVIVISWTPFNDRNFYMATEPLVRSDVLWMVPKARQISNMNACVQIFNYDVWIATSVVFICVWLMWFVIISCNGGFTFDKLCLSFLNVWSLTIFGNVARVPRSLALHIILFFYLIYAINMQFAFTSDMSTVLIAPRYEFQIRNLKELADSQLPIYGPDAIKTRYFDQNNTDRKLYTKLQNSMHSVTVDQYDQRLLELHLHGNYAVVTNLEEMRHAEISSNKKVEAYEIRDNSMAGIHKIRLCLFIDHYFLTTLNTFISRMIESGIHDKHKNDFYHQHGYHREKVETMQEDELTLKHLTFIFIFFGFGLCTACVVFCFELVLHKCL</sequence>
<evidence type="ECO:0000313" key="9">
    <source>
        <dbReference type="EMBL" id="KAK5638679.1"/>
    </source>
</evidence>
<comment type="subcellular location">
    <subcellularLocation>
        <location evidence="1">Cell membrane</location>
        <topology evidence="1">Multi-pass membrane protein</topology>
    </subcellularLocation>
</comment>
<evidence type="ECO:0000256" key="3">
    <source>
        <dbReference type="ARBA" id="ARBA00022692"/>
    </source>
</evidence>
<dbReference type="InterPro" id="IPR052192">
    <property type="entry name" value="Insect_Ionotropic_Sensory_Rcpt"/>
</dbReference>
<keyword evidence="3 8" id="KW-0812">Transmembrane</keyword>
<evidence type="ECO:0000256" key="8">
    <source>
        <dbReference type="SAM" id="Phobius"/>
    </source>
</evidence>
<evidence type="ECO:0000256" key="7">
    <source>
        <dbReference type="ARBA" id="ARBA00023180"/>
    </source>
</evidence>
<keyword evidence="7" id="KW-0325">Glycoprotein</keyword>
<dbReference type="Proteomes" id="UP001329430">
    <property type="component" value="Chromosome 10"/>
</dbReference>
<evidence type="ECO:0000256" key="1">
    <source>
        <dbReference type="ARBA" id="ARBA00004651"/>
    </source>
</evidence>
<feature type="transmembrane region" description="Helical" evidence="8">
    <location>
        <begin position="344"/>
        <end position="362"/>
    </location>
</feature>
<gene>
    <name evidence="9" type="ORF">RI129_012974</name>
</gene>
<keyword evidence="10" id="KW-1185">Reference proteome</keyword>
<keyword evidence="6" id="KW-0675">Receptor</keyword>
<name>A0AAN7V1U5_9COLE</name>
<dbReference type="PANTHER" id="PTHR42643">
    <property type="entry name" value="IONOTROPIC RECEPTOR 20A-RELATED"/>
    <property type="match status" value="1"/>
</dbReference>
<evidence type="ECO:0000256" key="2">
    <source>
        <dbReference type="ARBA" id="ARBA00022475"/>
    </source>
</evidence>
<keyword evidence="4 8" id="KW-1133">Transmembrane helix</keyword>
<proteinExistence type="predicted"/>
<feature type="transmembrane region" description="Helical" evidence="8">
    <location>
        <begin position="590"/>
        <end position="614"/>
    </location>
</feature>
<evidence type="ECO:0000256" key="5">
    <source>
        <dbReference type="ARBA" id="ARBA00023136"/>
    </source>
</evidence>
<evidence type="ECO:0000256" key="4">
    <source>
        <dbReference type="ARBA" id="ARBA00022989"/>
    </source>
</evidence>
<dbReference type="GO" id="GO:0005886">
    <property type="term" value="C:plasma membrane"/>
    <property type="evidence" value="ECO:0007669"/>
    <property type="project" value="UniProtKB-SubCell"/>
</dbReference>